<organism evidence="3 4">
    <name type="scientific">Agromyces rhizosphaerae</name>
    <dbReference type="NCBI Taxonomy" id="88374"/>
    <lineage>
        <taxon>Bacteria</taxon>
        <taxon>Bacillati</taxon>
        <taxon>Actinomycetota</taxon>
        <taxon>Actinomycetes</taxon>
        <taxon>Micrococcales</taxon>
        <taxon>Microbacteriaceae</taxon>
        <taxon>Agromyces</taxon>
    </lineage>
</organism>
<feature type="transmembrane region" description="Helical" evidence="2">
    <location>
        <begin position="209"/>
        <end position="232"/>
    </location>
</feature>
<gene>
    <name evidence="3" type="ORF">ARHIZOSPH14_06510</name>
</gene>
<keyword evidence="2" id="KW-0812">Transmembrane</keyword>
<keyword evidence="2" id="KW-1133">Transmembrane helix</keyword>
<feature type="region of interest" description="Disordered" evidence="1">
    <location>
        <begin position="49"/>
        <end position="80"/>
    </location>
</feature>
<keyword evidence="4" id="KW-1185">Reference proteome</keyword>
<proteinExistence type="predicted"/>
<evidence type="ECO:0000256" key="2">
    <source>
        <dbReference type="SAM" id="Phobius"/>
    </source>
</evidence>
<evidence type="ECO:0000313" key="3">
    <source>
        <dbReference type="EMBL" id="GLI26409.1"/>
    </source>
</evidence>
<evidence type="ECO:0000256" key="1">
    <source>
        <dbReference type="SAM" id="MobiDB-lite"/>
    </source>
</evidence>
<evidence type="ECO:0000313" key="4">
    <source>
        <dbReference type="Proteomes" id="UP001144396"/>
    </source>
</evidence>
<protein>
    <submittedName>
        <fullName evidence="3">Uncharacterized protein</fullName>
    </submittedName>
</protein>
<keyword evidence="2" id="KW-0472">Membrane</keyword>
<feature type="region of interest" description="Disordered" evidence="1">
    <location>
        <begin position="276"/>
        <end position="302"/>
    </location>
</feature>
<dbReference type="EMBL" id="BSDP01000001">
    <property type="protein sequence ID" value="GLI26409.1"/>
    <property type="molecule type" value="Genomic_DNA"/>
</dbReference>
<comment type="caution">
    <text evidence="3">The sequence shown here is derived from an EMBL/GenBank/DDBJ whole genome shotgun (WGS) entry which is preliminary data.</text>
</comment>
<reference evidence="3" key="1">
    <citation type="submission" date="2022-12" db="EMBL/GenBank/DDBJ databases">
        <title>Reference genome sequencing for broad-spectrum identification of bacterial and archaeal isolates by mass spectrometry.</title>
        <authorList>
            <person name="Sekiguchi Y."/>
            <person name="Tourlousse D.M."/>
        </authorList>
    </citation>
    <scope>NUCLEOTIDE SEQUENCE</scope>
    <source>
        <strain evidence="3">14</strain>
    </source>
</reference>
<accession>A0A9W6CW44</accession>
<dbReference type="RefSeq" id="WP_281882408.1">
    <property type="nucleotide sequence ID" value="NZ_BSDP01000001.1"/>
</dbReference>
<dbReference type="AlphaFoldDB" id="A0A9W6CW44"/>
<name>A0A9W6CW44_9MICO</name>
<dbReference type="Proteomes" id="UP001144396">
    <property type="component" value="Unassembled WGS sequence"/>
</dbReference>
<feature type="transmembrane region" description="Helical" evidence="2">
    <location>
        <begin position="244"/>
        <end position="262"/>
    </location>
</feature>
<sequence length="302" mass="32087">MTMRFPKDRVRVTCGPELQKLLRRFLKDAQNLSSGGDLPFDVKTLASSGGDGAVGTRPSGPSAPAAQGSSGEVPEAGTGQATTAATIAALAAARRPLEEVELQIHALNDIDLLERYVTALVAEQEEIVATIASTTSSDARLLSAVDESRRGEIAEELLRAKYGASREDAALAAKRVEFEEQRVRHLEQLVEYSKEFIEQRRAWRRLSRWAPWLLLGSLAASLALTTFVLALVGDGSIDGWQGGLLIFVLALVAVSPATLLLVERPLRGIDSWKPAELKSPSAATADSASEEDGSGAAGKSAG</sequence>
<feature type="compositionally biased region" description="Low complexity" evidence="1">
    <location>
        <begin position="58"/>
        <end position="80"/>
    </location>
</feature>